<keyword evidence="2" id="KW-0949">S-adenosyl-L-methionine</keyword>
<dbReference type="CDD" id="cd02440">
    <property type="entry name" value="AdoMet_MTases"/>
    <property type="match status" value="1"/>
</dbReference>
<dbReference type="PANTHER" id="PTHR43675:SF8">
    <property type="entry name" value="ARSENITE METHYLTRANSFERASE"/>
    <property type="match status" value="1"/>
</dbReference>
<comment type="similarity">
    <text evidence="3">Belongs to the methyltransferase superfamily. Arsenite methyltransferase family.</text>
</comment>
<keyword evidence="13" id="KW-1185">Reference proteome</keyword>
<keyword evidence="1" id="KW-0808">Transferase</keyword>
<comment type="caution">
    <text evidence="12">The sequence shown here is derived from an EMBL/GenBank/DDBJ whole genome shotgun (WGS) entry which is preliminary data.</text>
</comment>
<sequence>MHASPKTWNLLRMTGRALGDPSHLFQNVDISEIAKSRLVIFGEVHAAPAVVAVQHEVQKHMINHISASPQSAKLHVVMEHFSLEMQTMLNRYLNSEIDLSTLAKEYHDIGTEGHDVDAYKEVLEFARENPQRCVLHGGFIPRTYARTLMRDGVEVALTAAKEKNYVENTEECESTDEHYRFFESLLTGKDPQDFDRPLSDQFRRMLPAQVLKDASMAHTVNQLISSPSSAEDRILVLCGNGHMGYGHGVPERIFKRHPTLKSEATSVYSRPTLLDVDESEGGLVLPEDMSKVLHGALGAAEFCLMYQDTQAVKEAAAEAEAARIKEETSKAYDGVGSTAHLTGDIKKAVRIMRSLGYSDDEIAYVGTDAYNYQGVGHPHSHAKIQRGEVVLDLGSGLGVDSIIASGYVGEEGRVCGVDISEEEVKHATLRAHERGANVRFIHGDLEQLPIPDSCIDVVISNGAFCLVPNKRRGFEEAYRVLKPGGRMVVCTSTVKEDLPEDIKWPVCMQVFVKLKELEPMVKDIGFEGVVIDASDSLMSVEVEEEEEELVVVEEEEKDRLAILVDRVERMKKKEDDEVDSVDSVDSEGKDVRGRKRVHGGSNSKDFEHLGNFDMNELCARVVVIGRKPGGGDVVSKCPY</sequence>
<dbReference type="AlphaFoldDB" id="A0A9W7ETF2"/>
<evidence type="ECO:0000313" key="13">
    <source>
        <dbReference type="Proteomes" id="UP001165085"/>
    </source>
</evidence>
<dbReference type="InterPro" id="IPR007314">
    <property type="entry name" value="Cofac_haem-bd_dom"/>
</dbReference>
<feature type="domain" description="Haem-binding uptake Tiki superfamily ChaN" evidence="10">
    <location>
        <begin position="31"/>
        <end position="253"/>
    </location>
</feature>
<dbReference type="Gene3D" id="3.40.50.150">
    <property type="entry name" value="Vaccinia Virus protein VP39"/>
    <property type="match status" value="1"/>
</dbReference>
<evidence type="ECO:0000256" key="2">
    <source>
        <dbReference type="ARBA" id="ARBA00022691"/>
    </source>
</evidence>
<name>A0A9W7ETF2_9STRA</name>
<dbReference type="EMBL" id="BRXY01000365">
    <property type="protein sequence ID" value="GMH90017.1"/>
    <property type="molecule type" value="Genomic_DNA"/>
</dbReference>
<dbReference type="Proteomes" id="UP001165085">
    <property type="component" value="Unassembled WGS sequence"/>
</dbReference>
<dbReference type="InterPro" id="IPR025714">
    <property type="entry name" value="Methyltranfer_dom"/>
</dbReference>
<comment type="catalytic activity">
    <reaction evidence="6">
        <text>arsenic triglutathione + [thioredoxin]-dithiol + S-adenosyl-L-methionine + 2 H2O = methylarsonous acid + [thioredoxin]-disulfide + 3 glutathione + S-adenosyl-L-homocysteine + H(+)</text>
        <dbReference type="Rhea" id="RHEA:69460"/>
        <dbReference type="Rhea" id="RHEA-COMP:10698"/>
        <dbReference type="Rhea" id="RHEA-COMP:10700"/>
        <dbReference type="ChEBI" id="CHEBI:15377"/>
        <dbReference type="ChEBI" id="CHEBI:15378"/>
        <dbReference type="ChEBI" id="CHEBI:17826"/>
        <dbReference type="ChEBI" id="CHEBI:29950"/>
        <dbReference type="ChEBI" id="CHEBI:50058"/>
        <dbReference type="ChEBI" id="CHEBI:57856"/>
        <dbReference type="ChEBI" id="CHEBI:57925"/>
        <dbReference type="ChEBI" id="CHEBI:59789"/>
        <dbReference type="ChEBI" id="CHEBI:183640"/>
        <dbReference type="EC" id="2.1.1.137"/>
    </reaction>
</comment>
<evidence type="ECO:0000256" key="6">
    <source>
        <dbReference type="ARBA" id="ARBA00047941"/>
    </source>
</evidence>
<evidence type="ECO:0000256" key="9">
    <source>
        <dbReference type="SAM" id="MobiDB-lite"/>
    </source>
</evidence>
<dbReference type="InterPro" id="IPR029063">
    <property type="entry name" value="SAM-dependent_MTases_sf"/>
</dbReference>
<dbReference type="Pfam" id="PF04187">
    <property type="entry name" value="Cofac_haem_bdg"/>
    <property type="match status" value="1"/>
</dbReference>
<evidence type="ECO:0000259" key="11">
    <source>
        <dbReference type="Pfam" id="PF13847"/>
    </source>
</evidence>
<evidence type="ECO:0000256" key="8">
    <source>
        <dbReference type="ARBA" id="ARBA00048428"/>
    </source>
</evidence>
<gene>
    <name evidence="12" type="ORF">TrST_g10998</name>
</gene>
<feature type="domain" description="Methyltransferase" evidence="11">
    <location>
        <begin position="385"/>
        <end position="503"/>
    </location>
</feature>
<dbReference type="CDD" id="cd14727">
    <property type="entry name" value="ChanN-like"/>
    <property type="match status" value="1"/>
</dbReference>
<proteinExistence type="inferred from homology"/>
<comment type="catalytic activity">
    <reaction evidence="8">
        <text>arsenic triglutathione + 3 [thioredoxin]-dithiol + 3 S-adenosyl-L-methionine = trimethylarsine + 3 [thioredoxin]-disulfide + 3 glutathione + 3 S-adenosyl-L-homocysteine + 3 H(+)</text>
        <dbReference type="Rhea" id="RHEA:69432"/>
        <dbReference type="Rhea" id="RHEA-COMP:10698"/>
        <dbReference type="Rhea" id="RHEA-COMP:10700"/>
        <dbReference type="ChEBI" id="CHEBI:15378"/>
        <dbReference type="ChEBI" id="CHEBI:27130"/>
        <dbReference type="ChEBI" id="CHEBI:29950"/>
        <dbReference type="ChEBI" id="CHEBI:50058"/>
        <dbReference type="ChEBI" id="CHEBI:57856"/>
        <dbReference type="ChEBI" id="CHEBI:57925"/>
        <dbReference type="ChEBI" id="CHEBI:59789"/>
        <dbReference type="ChEBI" id="CHEBI:183640"/>
        <dbReference type="EC" id="2.1.1.137"/>
    </reaction>
</comment>
<evidence type="ECO:0000256" key="3">
    <source>
        <dbReference type="ARBA" id="ARBA00034487"/>
    </source>
</evidence>
<dbReference type="Gene3D" id="3.40.50.11550">
    <property type="match status" value="1"/>
</dbReference>
<evidence type="ECO:0000256" key="4">
    <source>
        <dbReference type="ARBA" id="ARBA00034521"/>
    </source>
</evidence>
<dbReference type="SUPFAM" id="SSF53335">
    <property type="entry name" value="S-adenosyl-L-methionine-dependent methyltransferases"/>
    <property type="match status" value="1"/>
</dbReference>
<organism evidence="12 13">
    <name type="scientific">Triparma strigata</name>
    <dbReference type="NCBI Taxonomy" id="1606541"/>
    <lineage>
        <taxon>Eukaryota</taxon>
        <taxon>Sar</taxon>
        <taxon>Stramenopiles</taxon>
        <taxon>Ochrophyta</taxon>
        <taxon>Bolidophyceae</taxon>
        <taxon>Parmales</taxon>
        <taxon>Triparmaceae</taxon>
        <taxon>Triparma</taxon>
    </lineage>
</organism>
<evidence type="ECO:0000259" key="10">
    <source>
        <dbReference type="Pfam" id="PF04187"/>
    </source>
</evidence>
<reference evidence="13" key="1">
    <citation type="journal article" date="2023" name="Commun. Biol.">
        <title>Genome analysis of Parmales, the sister group of diatoms, reveals the evolutionary specialization of diatoms from phago-mixotrophs to photoautotrophs.</title>
        <authorList>
            <person name="Ban H."/>
            <person name="Sato S."/>
            <person name="Yoshikawa S."/>
            <person name="Yamada K."/>
            <person name="Nakamura Y."/>
            <person name="Ichinomiya M."/>
            <person name="Sato N."/>
            <person name="Blanc-Mathieu R."/>
            <person name="Endo H."/>
            <person name="Kuwata A."/>
            <person name="Ogata H."/>
        </authorList>
    </citation>
    <scope>NUCLEOTIDE SEQUENCE [LARGE SCALE GENOMIC DNA]</scope>
    <source>
        <strain evidence="13">NIES 3701</strain>
    </source>
</reference>
<evidence type="ECO:0000256" key="1">
    <source>
        <dbReference type="ARBA" id="ARBA00022679"/>
    </source>
</evidence>
<comment type="catalytic activity">
    <reaction evidence="7">
        <text>arsenic triglutathione + 2 [thioredoxin]-dithiol + 2 S-adenosyl-L-methionine + H2O = dimethylarsinous acid + 2 [thioredoxin]-disulfide + 3 glutathione + 2 S-adenosyl-L-homocysteine + 2 H(+)</text>
        <dbReference type="Rhea" id="RHEA:69464"/>
        <dbReference type="Rhea" id="RHEA-COMP:10698"/>
        <dbReference type="Rhea" id="RHEA-COMP:10700"/>
        <dbReference type="ChEBI" id="CHEBI:15377"/>
        <dbReference type="ChEBI" id="CHEBI:15378"/>
        <dbReference type="ChEBI" id="CHEBI:23808"/>
        <dbReference type="ChEBI" id="CHEBI:29950"/>
        <dbReference type="ChEBI" id="CHEBI:50058"/>
        <dbReference type="ChEBI" id="CHEBI:57856"/>
        <dbReference type="ChEBI" id="CHEBI:57925"/>
        <dbReference type="ChEBI" id="CHEBI:59789"/>
        <dbReference type="ChEBI" id="CHEBI:183640"/>
        <dbReference type="EC" id="2.1.1.137"/>
    </reaction>
</comment>
<evidence type="ECO:0000256" key="5">
    <source>
        <dbReference type="ARBA" id="ARBA00034545"/>
    </source>
</evidence>
<dbReference type="InterPro" id="IPR026669">
    <property type="entry name" value="Arsenite_MeTrfase-like"/>
</dbReference>
<feature type="compositionally biased region" description="Acidic residues" evidence="9">
    <location>
        <begin position="576"/>
        <end position="585"/>
    </location>
</feature>
<feature type="region of interest" description="Disordered" evidence="9">
    <location>
        <begin position="574"/>
        <end position="602"/>
    </location>
</feature>
<dbReference type="Pfam" id="PF13847">
    <property type="entry name" value="Methyltransf_31"/>
    <property type="match status" value="1"/>
</dbReference>
<protein>
    <recommendedName>
        <fullName evidence="5">Arsenite methyltransferase</fullName>
        <ecNumber evidence="4">2.1.1.137</ecNumber>
    </recommendedName>
</protein>
<dbReference type="OrthoDB" id="8300214at2759"/>
<evidence type="ECO:0000313" key="12">
    <source>
        <dbReference type="EMBL" id="GMH90017.1"/>
    </source>
</evidence>
<dbReference type="GO" id="GO:0030791">
    <property type="term" value="F:arsenite methyltransferase activity"/>
    <property type="evidence" value="ECO:0007669"/>
    <property type="project" value="UniProtKB-EC"/>
</dbReference>
<accession>A0A9W7ETF2</accession>
<dbReference type="PANTHER" id="PTHR43675">
    <property type="entry name" value="ARSENITE METHYLTRANSFERASE"/>
    <property type="match status" value="1"/>
</dbReference>
<evidence type="ECO:0000256" key="7">
    <source>
        <dbReference type="ARBA" id="ARBA00047943"/>
    </source>
</evidence>
<dbReference type="EC" id="2.1.1.137" evidence="4"/>
<dbReference type="SUPFAM" id="SSF159501">
    <property type="entry name" value="EreA/ChaN-like"/>
    <property type="match status" value="1"/>
</dbReference>